<dbReference type="EMBL" id="JAULSO010000002">
    <property type="protein sequence ID" value="KAK3689561.1"/>
    <property type="molecule type" value="Genomic_DNA"/>
</dbReference>
<keyword evidence="6" id="KW-1185">Reference proteome</keyword>
<dbReference type="Pfam" id="PF12697">
    <property type="entry name" value="Abhydrolase_6"/>
    <property type="match status" value="1"/>
</dbReference>
<evidence type="ECO:0000256" key="1">
    <source>
        <dbReference type="ARBA" id="ARBA00022737"/>
    </source>
</evidence>
<dbReference type="SUPFAM" id="SSF52540">
    <property type="entry name" value="P-loop containing nucleoside triphosphate hydrolases"/>
    <property type="match status" value="1"/>
</dbReference>
<protein>
    <recommendedName>
        <fullName evidence="7">DUF676 domain-containing protein</fullName>
    </recommendedName>
</protein>
<reference evidence="5" key="2">
    <citation type="submission" date="2023-06" db="EMBL/GenBank/DDBJ databases">
        <authorList>
            <consortium name="Lawrence Berkeley National Laboratory"/>
            <person name="Haridas S."/>
            <person name="Hensen N."/>
            <person name="Bonometti L."/>
            <person name="Westerberg I."/>
            <person name="Brannstrom I.O."/>
            <person name="Guillou S."/>
            <person name="Cros-Aarteil S."/>
            <person name="Calhoun S."/>
            <person name="Kuo A."/>
            <person name="Mondo S."/>
            <person name="Pangilinan J."/>
            <person name="Riley R."/>
            <person name="Labutti K."/>
            <person name="Andreopoulos B."/>
            <person name="Lipzen A."/>
            <person name="Chen C."/>
            <person name="Yanf M."/>
            <person name="Daum C."/>
            <person name="Ng V."/>
            <person name="Clum A."/>
            <person name="Steindorff A."/>
            <person name="Ohm R."/>
            <person name="Martin F."/>
            <person name="Silar P."/>
            <person name="Natvig D."/>
            <person name="Lalanne C."/>
            <person name="Gautier V."/>
            <person name="Ament-Velasquez S.L."/>
            <person name="Kruys A."/>
            <person name="Hutchinson M.I."/>
            <person name="Powell A.J."/>
            <person name="Barry K."/>
            <person name="Miller A.N."/>
            <person name="Grigoriev I.V."/>
            <person name="Debuchy R."/>
            <person name="Gladieux P."/>
            <person name="Thoren M.H."/>
            <person name="Johannesson H."/>
        </authorList>
    </citation>
    <scope>NUCLEOTIDE SEQUENCE</scope>
    <source>
        <strain evidence="5">CBS 314.62</strain>
    </source>
</reference>
<evidence type="ECO:0000259" key="3">
    <source>
        <dbReference type="Pfam" id="PF12697"/>
    </source>
</evidence>
<feature type="compositionally biased region" description="Basic and acidic residues" evidence="2">
    <location>
        <begin position="7"/>
        <end position="33"/>
    </location>
</feature>
<dbReference type="InterPro" id="IPR000073">
    <property type="entry name" value="AB_hydrolase_1"/>
</dbReference>
<feature type="region of interest" description="Disordered" evidence="2">
    <location>
        <begin position="1"/>
        <end position="36"/>
    </location>
</feature>
<dbReference type="Gene3D" id="3.40.50.300">
    <property type="entry name" value="P-loop containing nucleotide triphosphate hydrolases"/>
    <property type="match status" value="1"/>
</dbReference>
<evidence type="ECO:0008006" key="7">
    <source>
        <dbReference type="Google" id="ProtNLM"/>
    </source>
</evidence>
<evidence type="ECO:0000313" key="5">
    <source>
        <dbReference type="EMBL" id="KAK3689561.1"/>
    </source>
</evidence>
<dbReference type="Gene3D" id="3.40.50.1820">
    <property type="entry name" value="alpha/beta hydrolase"/>
    <property type="match status" value="1"/>
</dbReference>
<reference evidence="5" key="1">
    <citation type="journal article" date="2023" name="Mol. Phylogenet. Evol.">
        <title>Genome-scale phylogeny and comparative genomics of the fungal order Sordariales.</title>
        <authorList>
            <person name="Hensen N."/>
            <person name="Bonometti L."/>
            <person name="Westerberg I."/>
            <person name="Brannstrom I.O."/>
            <person name="Guillou S."/>
            <person name="Cros-Aarteil S."/>
            <person name="Calhoun S."/>
            <person name="Haridas S."/>
            <person name="Kuo A."/>
            <person name="Mondo S."/>
            <person name="Pangilinan J."/>
            <person name="Riley R."/>
            <person name="LaButti K."/>
            <person name="Andreopoulos B."/>
            <person name="Lipzen A."/>
            <person name="Chen C."/>
            <person name="Yan M."/>
            <person name="Daum C."/>
            <person name="Ng V."/>
            <person name="Clum A."/>
            <person name="Steindorff A."/>
            <person name="Ohm R.A."/>
            <person name="Martin F."/>
            <person name="Silar P."/>
            <person name="Natvig D.O."/>
            <person name="Lalanne C."/>
            <person name="Gautier V."/>
            <person name="Ament-Velasquez S.L."/>
            <person name="Kruys A."/>
            <person name="Hutchinson M.I."/>
            <person name="Powell A.J."/>
            <person name="Barry K."/>
            <person name="Miller A.N."/>
            <person name="Grigoriev I.V."/>
            <person name="Debuchy R."/>
            <person name="Gladieux P."/>
            <person name="Hiltunen Thoren M."/>
            <person name="Johannesson H."/>
        </authorList>
    </citation>
    <scope>NUCLEOTIDE SEQUENCE</scope>
    <source>
        <strain evidence="5">CBS 314.62</strain>
    </source>
</reference>
<dbReference type="Proteomes" id="UP001270362">
    <property type="component" value="Unassembled WGS sequence"/>
</dbReference>
<dbReference type="AlphaFoldDB" id="A0AAE0XBS4"/>
<dbReference type="PANTHER" id="PTHR10039">
    <property type="entry name" value="AMELOGENIN"/>
    <property type="match status" value="1"/>
</dbReference>
<feature type="region of interest" description="Disordered" evidence="2">
    <location>
        <begin position="885"/>
        <end position="960"/>
    </location>
</feature>
<keyword evidence="1" id="KW-0677">Repeat</keyword>
<organism evidence="5 6">
    <name type="scientific">Podospora appendiculata</name>
    <dbReference type="NCBI Taxonomy" id="314037"/>
    <lineage>
        <taxon>Eukaryota</taxon>
        <taxon>Fungi</taxon>
        <taxon>Dikarya</taxon>
        <taxon>Ascomycota</taxon>
        <taxon>Pezizomycotina</taxon>
        <taxon>Sordariomycetes</taxon>
        <taxon>Sordariomycetidae</taxon>
        <taxon>Sordariales</taxon>
        <taxon>Podosporaceae</taxon>
        <taxon>Podospora</taxon>
    </lineage>
</organism>
<feature type="compositionally biased region" description="Polar residues" evidence="2">
    <location>
        <begin position="888"/>
        <end position="906"/>
    </location>
</feature>
<dbReference type="InterPro" id="IPR029058">
    <property type="entry name" value="AB_hydrolase_fold"/>
</dbReference>
<gene>
    <name evidence="5" type="ORF">B0T22DRAFT_461780</name>
</gene>
<dbReference type="InterPro" id="IPR027417">
    <property type="entry name" value="P-loop_NTPase"/>
</dbReference>
<evidence type="ECO:0000259" key="4">
    <source>
        <dbReference type="Pfam" id="PF24883"/>
    </source>
</evidence>
<dbReference type="SUPFAM" id="SSF53474">
    <property type="entry name" value="alpha/beta-Hydrolases"/>
    <property type="match status" value="1"/>
</dbReference>
<accession>A0AAE0XBS4</accession>
<feature type="domain" description="Nephrocystin 3-like N-terminal" evidence="4">
    <location>
        <begin position="350"/>
        <end position="527"/>
    </location>
</feature>
<evidence type="ECO:0000256" key="2">
    <source>
        <dbReference type="SAM" id="MobiDB-lite"/>
    </source>
</evidence>
<comment type="caution">
    <text evidence="5">The sequence shown here is derived from an EMBL/GenBank/DDBJ whole genome shotgun (WGS) entry which is preliminary data.</text>
</comment>
<dbReference type="Pfam" id="PF24883">
    <property type="entry name" value="NPHP3_N"/>
    <property type="match status" value="1"/>
</dbReference>
<name>A0AAE0XBS4_9PEZI</name>
<sequence>MNPDYPRLGRREERDADLQRRKDEQDADTRDVDELGDESGMSLSRLYSKEDTAWAKRPILQADIVLVPGLGRELHHAATWKADDLTVWPRDLLPSDLPDIRVLSFNYTTTLTGTTSEAGIRDHAKDLVILLSNEREEDELARLRPIVFVGHSLGGIIIKRALLTAHQDLTRYGSLWEASRGVMFFATPHYGMDNSAWQRFIHHALKFDAPVEGAKPTGGMIAEIKENSVALEKISKDFEHLQDGLVFYSFVEDDRTEGLGGVLVEERDGRMRASTEKYMRISGNHVDLCKFRRAHHEKDAFLPVSEGIKWLLEGTPKAIDRIPFEAKRALYSLSRDEFHSWFLDRKPTEGTCGWITDKLEFRDWFANKPGKQWLWISGPPACGKSYLARHIVVDIGWLESQGALIHCFLSSALPGRGNVLALLRATLHQALRLAPELVEDNLLPKFEERQAAMMKEVQDQELWTEDALTSVWPDIMAKVTENHPLAAVVDGFDEMKQECQEGFMECLERFHRKASTPQNLRLLLLSREHHKTGLNLGPGKLDFVKCELTTEDTSNDVDKSFEAGLRYVWGTGTKRDIDVVIRDRISVLVREKSVGMHLWVTLLLEDLRRSRAVRSEGQMLKRLESMPPGIGGLYDSILGRMEQRINAPFIKQVLLWAAFQKEGLKPDEFNIAQALGRMVEDYPAGDSEQITHQMLEEYLDDNVEITVNLHCGHLARFCEGRLEPVHKGLKEHLMTVRNDGSFSELCMEKGRASAAVAHVCTTYLTMSYFEDSGDKRDPARTDLWESKVRKRIKEHKFVRYASLYWHKHLKDATGSGKQSRPPPDAIGAALDAHQTLLQNGATSYSRSWSEVWWFLSRQPNHVYPSECPAKLISTPKQVEVVKKKTVAGTPTSNRRAQLSTAPTQENAHAERRPRTTTTALAEEKPHISLDELPAPAPPHGQPGRENAGSAVPPADQVSKPKKAGWLTRVVNTTKLLAKEIIDF</sequence>
<dbReference type="PANTHER" id="PTHR10039:SF14">
    <property type="entry name" value="NACHT DOMAIN-CONTAINING PROTEIN"/>
    <property type="match status" value="1"/>
</dbReference>
<dbReference type="InterPro" id="IPR056884">
    <property type="entry name" value="NPHP3-like_N"/>
</dbReference>
<evidence type="ECO:0000313" key="6">
    <source>
        <dbReference type="Proteomes" id="UP001270362"/>
    </source>
</evidence>
<proteinExistence type="predicted"/>
<feature type="domain" description="AB hydrolase-1" evidence="3">
    <location>
        <begin position="64"/>
        <end position="183"/>
    </location>
</feature>